<dbReference type="GO" id="GO:0008270">
    <property type="term" value="F:zinc ion binding"/>
    <property type="evidence" value="ECO:0007669"/>
    <property type="project" value="UniProtKB-KW"/>
</dbReference>
<dbReference type="InterPro" id="IPR001841">
    <property type="entry name" value="Znf_RING"/>
</dbReference>
<dbReference type="EMBL" id="CAJPVJ010014151">
    <property type="protein sequence ID" value="CAG2175206.1"/>
    <property type="molecule type" value="Genomic_DNA"/>
</dbReference>
<dbReference type="EMBL" id="OC928976">
    <property type="protein sequence ID" value="CAD7658020.1"/>
    <property type="molecule type" value="Genomic_DNA"/>
</dbReference>
<evidence type="ECO:0000313" key="8">
    <source>
        <dbReference type="EMBL" id="CAD7658020.1"/>
    </source>
</evidence>
<keyword evidence="6" id="KW-0175">Coiled coil</keyword>
<dbReference type="OrthoDB" id="8062037at2759"/>
<reference evidence="8" key="1">
    <citation type="submission" date="2020-11" db="EMBL/GenBank/DDBJ databases">
        <authorList>
            <person name="Tran Van P."/>
        </authorList>
    </citation>
    <scope>NUCLEOTIDE SEQUENCE</scope>
</reference>
<evidence type="ECO:0000256" key="4">
    <source>
        <dbReference type="ARBA" id="ARBA00022833"/>
    </source>
</evidence>
<dbReference type="SMART" id="SM00184">
    <property type="entry name" value="RING"/>
    <property type="match status" value="1"/>
</dbReference>
<dbReference type="InterPro" id="IPR018957">
    <property type="entry name" value="Znf_C3HC4_RING-type"/>
</dbReference>
<protein>
    <recommendedName>
        <fullName evidence="7">RING-type domain-containing protein</fullName>
    </recommendedName>
</protein>
<sequence>MPGFETNRFEGLSDFLAKHLKCCICLNIFDRAVSNDCGHTFCRTCIRDWICSHKDDCPECRHPLSTRKRSIGFAIDSNTLFIIGGFVLEYNLKINSMVSEMKMKCSYESRGCPEVLELDLMVIHEKNCLYRLCSTCGMCFGGQLDGHDCVQLLISDRNQYKDRLQESDTQCKDLEKRVNEWKRKMNLFKHLLELSKIQSKKLKDKNTRLENEIQLKIENEFLLKQSLDKLMNKPNDESTDEESTDGCEGVMAPEVQTTSQYVPVIRRPVRSVAIDCDYITFGTFRGLSRTVELNKEGITLKRIRMECIDLMATDSICVKWLEMRELLYCLDPLLPVIFVLPLYEASLGIKSWIDSAQETSDSEEFDTIAEDPKVRYIKIVLKTCISIEVVNVLKRYNEGNTVCECRPVSVDGAKKLLFRYSTRSTR</sequence>
<evidence type="ECO:0000256" key="2">
    <source>
        <dbReference type="ARBA" id="ARBA00022723"/>
    </source>
</evidence>
<dbReference type="SUPFAM" id="SSF57850">
    <property type="entry name" value="RING/U-box"/>
    <property type="match status" value="1"/>
</dbReference>
<keyword evidence="3 5" id="KW-0863">Zinc-finger</keyword>
<name>A0A7R9QUV3_9ACAR</name>
<dbReference type="InterPro" id="IPR050143">
    <property type="entry name" value="TRIM/RBCC"/>
</dbReference>
<dbReference type="InterPro" id="IPR017907">
    <property type="entry name" value="Znf_RING_CS"/>
</dbReference>
<proteinExistence type="inferred from homology"/>
<organism evidence="8">
    <name type="scientific">Oppiella nova</name>
    <dbReference type="NCBI Taxonomy" id="334625"/>
    <lineage>
        <taxon>Eukaryota</taxon>
        <taxon>Metazoa</taxon>
        <taxon>Ecdysozoa</taxon>
        <taxon>Arthropoda</taxon>
        <taxon>Chelicerata</taxon>
        <taxon>Arachnida</taxon>
        <taxon>Acari</taxon>
        <taxon>Acariformes</taxon>
        <taxon>Sarcoptiformes</taxon>
        <taxon>Oribatida</taxon>
        <taxon>Brachypylina</taxon>
        <taxon>Oppioidea</taxon>
        <taxon>Oppiidae</taxon>
        <taxon>Oppiella</taxon>
    </lineage>
</organism>
<dbReference type="Proteomes" id="UP000728032">
    <property type="component" value="Unassembled WGS sequence"/>
</dbReference>
<dbReference type="AlphaFoldDB" id="A0A7R9QUV3"/>
<dbReference type="PROSITE" id="PS00518">
    <property type="entry name" value="ZF_RING_1"/>
    <property type="match status" value="1"/>
</dbReference>
<evidence type="ECO:0000256" key="6">
    <source>
        <dbReference type="SAM" id="Coils"/>
    </source>
</evidence>
<dbReference type="Gene3D" id="3.30.40.10">
    <property type="entry name" value="Zinc/RING finger domain, C3HC4 (zinc finger)"/>
    <property type="match status" value="2"/>
</dbReference>
<dbReference type="Pfam" id="PF00097">
    <property type="entry name" value="zf-C3HC4"/>
    <property type="match status" value="1"/>
</dbReference>
<keyword evidence="2" id="KW-0479">Metal-binding</keyword>
<evidence type="ECO:0000256" key="3">
    <source>
        <dbReference type="ARBA" id="ARBA00022771"/>
    </source>
</evidence>
<dbReference type="SUPFAM" id="SSF49599">
    <property type="entry name" value="TRAF domain-like"/>
    <property type="match status" value="1"/>
</dbReference>
<feature type="coiled-coil region" evidence="6">
    <location>
        <begin position="157"/>
        <end position="219"/>
    </location>
</feature>
<dbReference type="PROSITE" id="PS50089">
    <property type="entry name" value="ZF_RING_2"/>
    <property type="match status" value="1"/>
</dbReference>
<dbReference type="InterPro" id="IPR013083">
    <property type="entry name" value="Znf_RING/FYVE/PHD"/>
</dbReference>
<evidence type="ECO:0000256" key="5">
    <source>
        <dbReference type="PROSITE-ProRule" id="PRU00175"/>
    </source>
</evidence>
<accession>A0A7R9QUV3</accession>
<dbReference type="PANTHER" id="PTHR24103">
    <property type="entry name" value="E3 UBIQUITIN-PROTEIN LIGASE TRIM"/>
    <property type="match status" value="1"/>
</dbReference>
<evidence type="ECO:0000256" key="1">
    <source>
        <dbReference type="ARBA" id="ARBA00008518"/>
    </source>
</evidence>
<evidence type="ECO:0000313" key="9">
    <source>
        <dbReference type="Proteomes" id="UP000728032"/>
    </source>
</evidence>
<evidence type="ECO:0000259" key="7">
    <source>
        <dbReference type="PROSITE" id="PS50089"/>
    </source>
</evidence>
<comment type="similarity">
    <text evidence="1">Belongs to the TRIM/RBCC family.</text>
</comment>
<keyword evidence="4" id="KW-0862">Zinc</keyword>
<keyword evidence="9" id="KW-1185">Reference proteome</keyword>
<gene>
    <name evidence="8" type="ORF">ONB1V03_LOCUS14645</name>
</gene>
<feature type="domain" description="RING-type" evidence="7">
    <location>
        <begin position="22"/>
        <end position="61"/>
    </location>
</feature>